<dbReference type="InterPro" id="IPR050679">
    <property type="entry name" value="Bact_HTH_transcr_reg"/>
</dbReference>
<dbReference type="Gene3D" id="3.40.1410.10">
    <property type="entry name" value="Chorismate lyase-like"/>
    <property type="match status" value="1"/>
</dbReference>
<dbReference type="InterPro" id="IPR000524">
    <property type="entry name" value="Tscrpt_reg_HTH_GntR"/>
</dbReference>
<protein>
    <recommendedName>
        <fullName evidence="4">Histidine utilization repressor</fullName>
    </recommendedName>
</protein>
<dbReference type="PRINTS" id="PR00035">
    <property type="entry name" value="HTHGNTR"/>
</dbReference>
<name>A0ABV3PS30_9HYPH</name>
<keyword evidence="7" id="KW-1185">Reference proteome</keyword>
<dbReference type="NCBIfam" id="TIGR02018">
    <property type="entry name" value="his_ut_repres"/>
    <property type="match status" value="1"/>
</dbReference>
<dbReference type="Gene3D" id="1.10.10.10">
    <property type="entry name" value="Winged helix-like DNA-binding domain superfamily/Winged helix DNA-binding domain"/>
    <property type="match status" value="1"/>
</dbReference>
<dbReference type="InterPro" id="IPR028978">
    <property type="entry name" value="Chorismate_lyase_/UTRA_dom_sf"/>
</dbReference>
<dbReference type="Proteomes" id="UP001555786">
    <property type="component" value="Unassembled WGS sequence"/>
</dbReference>
<proteinExistence type="predicted"/>
<reference evidence="6 7" key="1">
    <citation type="submission" date="2024-07" db="EMBL/GenBank/DDBJ databases">
        <title>Description of Labrys sedimenti sp. nov., isolated from a diclofenac-degrading enrichment culture.</title>
        <authorList>
            <person name="Tancsics A."/>
            <person name="Csepanyi A."/>
        </authorList>
    </citation>
    <scope>NUCLEOTIDE SEQUENCE [LARGE SCALE GENOMIC DNA]</scope>
    <source>
        <strain evidence="6 7">LMG 23578</strain>
    </source>
</reference>
<dbReference type="InterPro" id="IPR010248">
    <property type="entry name" value="His_ut_repres"/>
</dbReference>
<keyword evidence="1" id="KW-0805">Transcription regulation</keyword>
<dbReference type="InterPro" id="IPR011663">
    <property type="entry name" value="UTRA"/>
</dbReference>
<evidence type="ECO:0000256" key="4">
    <source>
        <dbReference type="NCBIfam" id="TIGR02018"/>
    </source>
</evidence>
<evidence type="ECO:0000256" key="2">
    <source>
        <dbReference type="ARBA" id="ARBA00023125"/>
    </source>
</evidence>
<dbReference type="PANTHER" id="PTHR44846">
    <property type="entry name" value="MANNOSYL-D-GLYCERATE TRANSPORT/METABOLISM SYSTEM REPRESSOR MNGR-RELATED"/>
    <property type="match status" value="1"/>
</dbReference>
<dbReference type="Pfam" id="PF00392">
    <property type="entry name" value="GntR"/>
    <property type="match status" value="1"/>
</dbReference>
<evidence type="ECO:0000259" key="5">
    <source>
        <dbReference type="PROSITE" id="PS50949"/>
    </source>
</evidence>
<keyword evidence="2" id="KW-0238">DNA-binding</keyword>
<feature type="domain" description="HTH gntR-type" evidence="5">
    <location>
        <begin position="16"/>
        <end position="84"/>
    </location>
</feature>
<sequence>MSMPPDRKPEPAIPATPLYAEVKQHILARVRSGEWPPDHRIPSESELVEQLGVSRMTVNRALRELSLEGVLVRMQGRGSFVAGGNSHSDVFAVTNIAEEIRGRGHDYSAQVLLLDTLKATPDIADLLELPIGSPVFHSIIVHCDNEVPIQLEDRFVNPTVAPDYLDHDFSKVTPNEVLSAMVPWSEAEHRIEAVLPQAWECKLLAISRADPCLLIRRRTFATGWVGAPAPEAGGDGEAVQHVVTAVRLLLPGGRYRIENRRHSNRVG</sequence>
<evidence type="ECO:0000313" key="7">
    <source>
        <dbReference type="Proteomes" id="UP001555786"/>
    </source>
</evidence>
<dbReference type="EMBL" id="JBFNQD010000009">
    <property type="protein sequence ID" value="MEW9308442.1"/>
    <property type="molecule type" value="Genomic_DNA"/>
</dbReference>
<accession>A0ABV3PS30</accession>
<gene>
    <name evidence="6" type="primary">hutC</name>
    <name evidence="6" type="ORF">ABXS05_23010</name>
</gene>
<dbReference type="PROSITE" id="PS50949">
    <property type="entry name" value="HTH_GNTR"/>
    <property type="match status" value="1"/>
</dbReference>
<dbReference type="SUPFAM" id="SSF64288">
    <property type="entry name" value="Chorismate lyase-like"/>
    <property type="match status" value="1"/>
</dbReference>
<evidence type="ECO:0000256" key="1">
    <source>
        <dbReference type="ARBA" id="ARBA00023015"/>
    </source>
</evidence>
<evidence type="ECO:0000256" key="3">
    <source>
        <dbReference type="ARBA" id="ARBA00023163"/>
    </source>
</evidence>
<keyword evidence="3" id="KW-0804">Transcription</keyword>
<dbReference type="RefSeq" id="WP_367625511.1">
    <property type="nucleotide sequence ID" value="NZ_JBFNQD010000009.1"/>
</dbReference>
<dbReference type="InterPro" id="IPR036390">
    <property type="entry name" value="WH_DNA-bd_sf"/>
</dbReference>
<dbReference type="SMART" id="SM00345">
    <property type="entry name" value="HTH_GNTR"/>
    <property type="match status" value="1"/>
</dbReference>
<dbReference type="PANTHER" id="PTHR44846:SF16">
    <property type="entry name" value="TRANSCRIPTIONAL REGULATOR PHNF-RELATED"/>
    <property type="match status" value="1"/>
</dbReference>
<dbReference type="SMART" id="SM00866">
    <property type="entry name" value="UTRA"/>
    <property type="match status" value="1"/>
</dbReference>
<dbReference type="Pfam" id="PF07702">
    <property type="entry name" value="UTRA"/>
    <property type="match status" value="1"/>
</dbReference>
<dbReference type="SUPFAM" id="SSF46785">
    <property type="entry name" value="Winged helix' DNA-binding domain"/>
    <property type="match status" value="1"/>
</dbReference>
<dbReference type="CDD" id="cd07377">
    <property type="entry name" value="WHTH_GntR"/>
    <property type="match status" value="1"/>
</dbReference>
<dbReference type="InterPro" id="IPR036388">
    <property type="entry name" value="WH-like_DNA-bd_sf"/>
</dbReference>
<comment type="caution">
    <text evidence="6">The sequence shown here is derived from an EMBL/GenBank/DDBJ whole genome shotgun (WGS) entry which is preliminary data.</text>
</comment>
<organism evidence="6 7">
    <name type="scientific">Labrys neptuniae</name>
    <dbReference type="NCBI Taxonomy" id="376174"/>
    <lineage>
        <taxon>Bacteria</taxon>
        <taxon>Pseudomonadati</taxon>
        <taxon>Pseudomonadota</taxon>
        <taxon>Alphaproteobacteria</taxon>
        <taxon>Hyphomicrobiales</taxon>
        <taxon>Xanthobacteraceae</taxon>
        <taxon>Labrys</taxon>
    </lineage>
</organism>
<evidence type="ECO:0000313" key="6">
    <source>
        <dbReference type="EMBL" id="MEW9308442.1"/>
    </source>
</evidence>